<protein>
    <submittedName>
        <fullName evidence="2">Uncharacterized protein</fullName>
    </submittedName>
</protein>
<dbReference type="Proteomes" id="UP000198394">
    <property type="component" value="Unassembled WGS sequence"/>
</dbReference>
<organism evidence="2 3">
    <name type="scientific">Parageobacillus galactosidasius</name>
    <dbReference type="NCBI Taxonomy" id="883812"/>
    <lineage>
        <taxon>Bacteria</taxon>
        <taxon>Bacillati</taxon>
        <taxon>Bacillota</taxon>
        <taxon>Bacilli</taxon>
        <taxon>Bacillales</taxon>
        <taxon>Anoxybacillaceae</taxon>
        <taxon>Parageobacillus</taxon>
    </lineage>
</organism>
<reference evidence="2 3" key="1">
    <citation type="submission" date="2017-04" db="EMBL/GenBank/DDBJ databases">
        <title>The genome sequence of Parageobacillus galactosidasius DSM 18751.</title>
        <authorList>
            <person name="Ramaloko W.T."/>
            <person name="Koen N."/>
            <person name="Polliack S."/>
            <person name="Aliyu H."/>
            <person name="Lebre P."/>
            <person name="Mohr T."/>
            <person name="Oswald F."/>
            <person name="Zwick M."/>
            <person name="Neumann A."/>
            <person name="Syldatk C."/>
            <person name="Cowan D."/>
            <person name="De Maayer P."/>
        </authorList>
    </citation>
    <scope>NUCLEOTIDE SEQUENCE [LARGE SCALE GENOMIC DNA]</scope>
    <source>
        <strain evidence="2 3">DSM 18751</strain>
    </source>
</reference>
<dbReference type="RefSeq" id="WP_089097269.1">
    <property type="nucleotide sequence ID" value="NZ_NDYL01000001.1"/>
</dbReference>
<proteinExistence type="predicted"/>
<sequence length="120" mass="14349">MLKIAKKKPRELIDELPINRKRALYILKKWSEQGKYDYGVSLDLGWIVEQKDNKELILDHKEFAQTILKRLEDKIEEYEKEFFNAKTERRKASIIGKIMGLVCAIGEIEEFLKQLETWYE</sequence>
<name>A0A226QQK1_9BACL</name>
<accession>A0A226QQK1</accession>
<evidence type="ECO:0000313" key="3">
    <source>
        <dbReference type="Proteomes" id="UP000198394"/>
    </source>
</evidence>
<gene>
    <name evidence="2" type="ORF">B9L23_08110</name>
</gene>
<dbReference type="AlphaFoldDB" id="A0A226QQK1"/>
<keyword evidence="1" id="KW-0175">Coiled coil</keyword>
<dbReference type="EMBL" id="NDYL01000001">
    <property type="protein sequence ID" value="OXB94816.1"/>
    <property type="molecule type" value="Genomic_DNA"/>
</dbReference>
<feature type="coiled-coil region" evidence="1">
    <location>
        <begin position="61"/>
        <end position="88"/>
    </location>
</feature>
<evidence type="ECO:0000256" key="1">
    <source>
        <dbReference type="SAM" id="Coils"/>
    </source>
</evidence>
<comment type="caution">
    <text evidence="2">The sequence shown here is derived from an EMBL/GenBank/DDBJ whole genome shotgun (WGS) entry which is preliminary data.</text>
</comment>
<evidence type="ECO:0000313" key="2">
    <source>
        <dbReference type="EMBL" id="OXB94816.1"/>
    </source>
</evidence>
<keyword evidence="3" id="KW-1185">Reference proteome</keyword>